<gene>
    <name evidence="1" type="ORF">FDP25_00025</name>
</gene>
<organism evidence="1 2">
    <name type="scientific">Roseovarius bejariae</name>
    <dbReference type="NCBI Taxonomy" id="2576383"/>
    <lineage>
        <taxon>Bacteria</taxon>
        <taxon>Pseudomonadati</taxon>
        <taxon>Pseudomonadota</taxon>
        <taxon>Alphaproteobacteria</taxon>
        <taxon>Rhodobacterales</taxon>
        <taxon>Roseobacteraceae</taxon>
        <taxon>Roseovarius</taxon>
    </lineage>
</organism>
<keyword evidence="2" id="KW-1185">Reference proteome</keyword>
<dbReference type="Proteomes" id="UP000564704">
    <property type="component" value="Unassembled WGS sequence"/>
</dbReference>
<dbReference type="OrthoDB" id="7864804at2"/>
<dbReference type="AlphaFoldDB" id="A0A844CW01"/>
<proteinExistence type="predicted"/>
<evidence type="ECO:0000313" key="2">
    <source>
        <dbReference type="Proteomes" id="UP000564704"/>
    </source>
</evidence>
<name>A0A844CW01_9RHOB</name>
<dbReference type="EMBL" id="SZWE01000001">
    <property type="protein sequence ID" value="MRU13813.1"/>
    <property type="molecule type" value="Genomic_DNA"/>
</dbReference>
<sequence length="98" mass="11809">MTKKVGFKEAKRRAIEALRNKTYQIEERQEIETKNLLYGNTVSEEDVIEIIIKCRGQDHEMQPHHMVKTVDVHILRKDGWYIKFYFLDPETFFLSVHR</sequence>
<protein>
    <submittedName>
        <fullName evidence="1">Uncharacterized protein</fullName>
    </submittedName>
</protein>
<accession>A0A844CW01</accession>
<comment type="caution">
    <text evidence="1">The sequence shown here is derived from an EMBL/GenBank/DDBJ whole genome shotgun (WGS) entry which is preliminary data.</text>
</comment>
<evidence type="ECO:0000313" key="1">
    <source>
        <dbReference type="EMBL" id="MRU13813.1"/>
    </source>
</evidence>
<dbReference type="RefSeq" id="WP_154148146.1">
    <property type="nucleotide sequence ID" value="NZ_SZWE01000001.1"/>
</dbReference>
<reference evidence="1 2" key="1">
    <citation type="submission" date="2019-05" db="EMBL/GenBank/DDBJ databases">
        <title>Roseovarius bejariae sp. nov., a moderately halophylic bacterium isolated from a saline soil in Rambla Salada (Murcia).</title>
        <authorList>
            <person name="Castro D.J."/>
            <person name="Gomez-Altuve A."/>
            <person name="Reina J.C."/>
            <person name="Rodriguez M."/>
            <person name="Sampedro I."/>
            <person name="Llamas I."/>
            <person name="Martinez-Checa F."/>
        </authorList>
    </citation>
    <scope>NUCLEOTIDE SEQUENCE [LARGE SCALE GENOMIC DNA]</scope>
    <source>
        <strain evidence="1 2">A21</strain>
    </source>
</reference>